<evidence type="ECO:0000313" key="2">
    <source>
        <dbReference type="Proteomes" id="UP001491310"/>
    </source>
</evidence>
<keyword evidence="2" id="KW-1185">Reference proteome</keyword>
<name>A0ABR2YAQ6_9CHLO</name>
<evidence type="ECO:0008006" key="3">
    <source>
        <dbReference type="Google" id="ProtNLM"/>
    </source>
</evidence>
<organism evidence="1 2">
    <name type="scientific">Coccomyxa subellipsoidea</name>
    <dbReference type="NCBI Taxonomy" id="248742"/>
    <lineage>
        <taxon>Eukaryota</taxon>
        <taxon>Viridiplantae</taxon>
        <taxon>Chlorophyta</taxon>
        <taxon>core chlorophytes</taxon>
        <taxon>Trebouxiophyceae</taxon>
        <taxon>Trebouxiophyceae incertae sedis</taxon>
        <taxon>Coccomyxaceae</taxon>
        <taxon>Coccomyxa</taxon>
    </lineage>
</organism>
<dbReference type="PANTHER" id="PTHR17985">
    <property type="entry name" value="SER/THR-RICH PROTEIN T10 IN DGCR REGION"/>
    <property type="match status" value="1"/>
</dbReference>
<dbReference type="Proteomes" id="UP001491310">
    <property type="component" value="Unassembled WGS sequence"/>
</dbReference>
<sequence length="280" mass="31012">MCTSLFLFDVHPGILFLLTFNRDEFYDRPTTEADFWEDSPDILAGRDLKGGGTWLGITKAGRFALLTNFREPGYSKVKGCPSRGALTVDFLRGQQSPLEYLQGLDAQGYNGVNLIVGDLKVNKVAYLTNRDRSGKDAQPRELPPGVYGISNGVLGDRWNKVELGREKLRTLAEAGGFAEGHVPWQAIMEQVMGDRQRVDNDSQLPDTGMPVEIERALSPIFVGPTDVVPGGPYGTRSQTVVAVWRDGRVEFRERSRGATDEWIQVEHAFNIEGMGSDTCQ</sequence>
<accession>A0ABR2YAQ6</accession>
<gene>
    <name evidence="1" type="ORF">WJX75_000794</name>
</gene>
<evidence type="ECO:0000313" key="1">
    <source>
        <dbReference type="EMBL" id="KAK9901217.1"/>
    </source>
</evidence>
<dbReference type="EMBL" id="JALJOT010000018">
    <property type="protein sequence ID" value="KAK9901217.1"/>
    <property type="molecule type" value="Genomic_DNA"/>
</dbReference>
<protein>
    <recommendedName>
        <fullName evidence="3">DUF833-domain-containing protein</fullName>
    </recommendedName>
</protein>
<proteinExistence type="predicted"/>
<dbReference type="Pfam" id="PF05742">
    <property type="entry name" value="TANGO2"/>
    <property type="match status" value="1"/>
</dbReference>
<dbReference type="PANTHER" id="PTHR17985:SF8">
    <property type="entry name" value="TRANSPORT AND GOLGI ORGANIZATION PROTEIN 2 HOMOLOG"/>
    <property type="match status" value="1"/>
</dbReference>
<reference evidence="1 2" key="1">
    <citation type="journal article" date="2024" name="Nat. Commun.">
        <title>Phylogenomics reveals the evolutionary origins of lichenization in chlorophyte algae.</title>
        <authorList>
            <person name="Puginier C."/>
            <person name="Libourel C."/>
            <person name="Otte J."/>
            <person name="Skaloud P."/>
            <person name="Haon M."/>
            <person name="Grisel S."/>
            <person name="Petersen M."/>
            <person name="Berrin J.G."/>
            <person name="Delaux P.M."/>
            <person name="Dal Grande F."/>
            <person name="Keller J."/>
        </authorList>
    </citation>
    <scope>NUCLEOTIDE SEQUENCE [LARGE SCALE GENOMIC DNA]</scope>
    <source>
        <strain evidence="1 2">SAG 216-7</strain>
    </source>
</reference>
<comment type="caution">
    <text evidence="1">The sequence shown here is derived from an EMBL/GenBank/DDBJ whole genome shotgun (WGS) entry which is preliminary data.</text>
</comment>
<dbReference type="InterPro" id="IPR008551">
    <property type="entry name" value="TANGO2"/>
</dbReference>